<evidence type="ECO:0000256" key="6">
    <source>
        <dbReference type="ARBA" id="ARBA00022982"/>
    </source>
</evidence>
<evidence type="ECO:0000256" key="9">
    <source>
        <dbReference type="SAM" id="SignalP"/>
    </source>
</evidence>
<dbReference type="InterPro" id="IPR012745">
    <property type="entry name" value="Pseudoazurin"/>
</dbReference>
<organism evidence="11 12">
    <name type="scientific">Keguizhuia sedimenti</name>
    <dbReference type="NCBI Taxonomy" id="3064264"/>
    <lineage>
        <taxon>Bacteria</taxon>
        <taxon>Pseudomonadati</taxon>
        <taxon>Pseudomonadota</taxon>
        <taxon>Betaproteobacteria</taxon>
        <taxon>Burkholderiales</taxon>
        <taxon>Oxalobacteraceae</taxon>
        <taxon>Keguizhuia</taxon>
    </lineage>
</organism>
<proteinExistence type="predicted"/>
<feature type="domain" description="Blue (type 1) copper" evidence="10">
    <location>
        <begin position="25"/>
        <end position="109"/>
    </location>
</feature>
<evidence type="ECO:0000256" key="3">
    <source>
        <dbReference type="ARBA" id="ARBA00022448"/>
    </source>
</evidence>
<dbReference type="NCBIfam" id="TIGR02375">
    <property type="entry name" value="pseudoazurin"/>
    <property type="match status" value="1"/>
</dbReference>
<dbReference type="Proteomes" id="UP001225596">
    <property type="component" value="Unassembled WGS sequence"/>
</dbReference>
<comment type="cofactor">
    <cofactor evidence="1">
        <name>Cu cation</name>
        <dbReference type="ChEBI" id="CHEBI:23378"/>
    </cofactor>
</comment>
<evidence type="ECO:0000259" key="10">
    <source>
        <dbReference type="Pfam" id="PF00127"/>
    </source>
</evidence>
<keyword evidence="6" id="KW-0249">Electron transport</keyword>
<keyword evidence="12" id="KW-1185">Reference proteome</keyword>
<feature type="signal peptide" evidence="9">
    <location>
        <begin position="1"/>
        <end position="19"/>
    </location>
</feature>
<evidence type="ECO:0000313" key="11">
    <source>
        <dbReference type="EMBL" id="MDQ9170153.1"/>
    </source>
</evidence>
<keyword evidence="4" id="KW-0479">Metal-binding</keyword>
<gene>
    <name evidence="11" type="ORF">Q8A64_06960</name>
</gene>
<accession>A0ABU1BPC0</accession>
<dbReference type="EMBL" id="JAUYVH010000003">
    <property type="protein sequence ID" value="MDQ9170153.1"/>
    <property type="molecule type" value="Genomic_DNA"/>
</dbReference>
<dbReference type="CDD" id="cd04218">
    <property type="entry name" value="Pseudoazurin"/>
    <property type="match status" value="1"/>
</dbReference>
<comment type="subcellular location">
    <subcellularLocation>
        <location evidence="2">Periplasm</location>
    </subcellularLocation>
</comment>
<feature type="chain" id="PRO_5046549892" description="Pseudoazurin" evidence="9">
    <location>
        <begin position="20"/>
        <end position="144"/>
    </location>
</feature>
<protein>
    <recommendedName>
        <fullName evidence="8">Pseudoazurin</fullName>
    </recommendedName>
</protein>
<evidence type="ECO:0000256" key="2">
    <source>
        <dbReference type="ARBA" id="ARBA00004418"/>
    </source>
</evidence>
<evidence type="ECO:0000256" key="7">
    <source>
        <dbReference type="ARBA" id="ARBA00023008"/>
    </source>
</evidence>
<dbReference type="Gene3D" id="2.60.40.420">
    <property type="entry name" value="Cupredoxins - blue copper proteins"/>
    <property type="match status" value="1"/>
</dbReference>
<dbReference type="InterPro" id="IPR000923">
    <property type="entry name" value="BlueCu_1"/>
</dbReference>
<evidence type="ECO:0000313" key="12">
    <source>
        <dbReference type="Proteomes" id="UP001225596"/>
    </source>
</evidence>
<dbReference type="PRINTS" id="PR00155">
    <property type="entry name" value="AMICYANIN"/>
</dbReference>
<evidence type="ECO:0000256" key="4">
    <source>
        <dbReference type="ARBA" id="ARBA00022723"/>
    </source>
</evidence>
<evidence type="ECO:0000256" key="8">
    <source>
        <dbReference type="NCBIfam" id="TIGR02375"/>
    </source>
</evidence>
<reference evidence="11 12" key="1">
    <citation type="submission" date="2023-08" db="EMBL/GenBank/DDBJ databases">
        <title>Oxalobacteraceae gen .nov., isolated from river sludge outside the plant.</title>
        <authorList>
            <person name="Zhao S.Y."/>
        </authorList>
    </citation>
    <scope>NUCLEOTIDE SEQUENCE [LARGE SCALE GENOMIC DNA]</scope>
    <source>
        <strain evidence="11 12">R-40</strain>
    </source>
</reference>
<keyword evidence="3" id="KW-0813">Transport</keyword>
<dbReference type="SUPFAM" id="SSF49503">
    <property type="entry name" value="Cupredoxins"/>
    <property type="match status" value="1"/>
</dbReference>
<name>A0ABU1BPC0_9BURK</name>
<evidence type="ECO:0000256" key="1">
    <source>
        <dbReference type="ARBA" id="ARBA00001935"/>
    </source>
</evidence>
<comment type="caution">
    <text evidence="11">The sequence shown here is derived from an EMBL/GenBank/DDBJ whole genome shotgun (WGS) entry which is preliminary data.</text>
</comment>
<sequence>MKKFAFAALLSMISMPLLAAEHQVKMLNNGKDGSMVFEPSFLKIEKGDTVKFVKGDASHNSASVIVPANAKQWKGKMDEEIVVKPDQEGVYVYVCDPHKMMAMAGVIQVGKATNLEEAKKEAESLSKTFVMNKDRLSKALAQVK</sequence>
<keyword evidence="7" id="KW-0186">Copper</keyword>
<dbReference type="InterPro" id="IPR002386">
    <property type="entry name" value="Amicyanin/Pseudoazurin"/>
</dbReference>
<dbReference type="InterPro" id="IPR008972">
    <property type="entry name" value="Cupredoxin"/>
</dbReference>
<keyword evidence="5" id="KW-0574">Periplasm</keyword>
<dbReference type="Pfam" id="PF00127">
    <property type="entry name" value="Copper-bind"/>
    <property type="match status" value="1"/>
</dbReference>
<keyword evidence="9" id="KW-0732">Signal</keyword>
<evidence type="ECO:0000256" key="5">
    <source>
        <dbReference type="ARBA" id="ARBA00022764"/>
    </source>
</evidence>
<dbReference type="RefSeq" id="WP_338436088.1">
    <property type="nucleotide sequence ID" value="NZ_JAUYVH010000003.1"/>
</dbReference>